<feature type="transmembrane region" description="Helical" evidence="5">
    <location>
        <begin position="78"/>
        <end position="101"/>
    </location>
</feature>
<evidence type="ECO:0000259" key="6">
    <source>
        <dbReference type="PROSITE" id="PS50850"/>
    </source>
</evidence>
<evidence type="ECO:0000313" key="8">
    <source>
        <dbReference type="Proteomes" id="UP000596202"/>
    </source>
</evidence>
<reference evidence="7 8" key="1">
    <citation type="submission" date="2021-01" db="EMBL/GenBank/DDBJ databases">
        <title>FDA dAtabase for Regulatory Grade micrObial Sequences (FDA-ARGOS): Supporting development and validation of Infectious Disease Dx tests.</title>
        <authorList>
            <person name="Sproer C."/>
            <person name="Gronow S."/>
            <person name="Severitt S."/>
            <person name="Schroder I."/>
            <person name="Tallon L."/>
            <person name="Sadzewicz L."/>
            <person name="Zhao X."/>
            <person name="Boylan J."/>
            <person name="Ott S."/>
            <person name="Bowen H."/>
            <person name="Vavikolanu K."/>
            <person name="Mehta A."/>
            <person name="Aluvathingal J."/>
            <person name="Nadendla S."/>
            <person name="Lowell S."/>
            <person name="Myers T."/>
            <person name="Yan Y."/>
            <person name="Sichtig H."/>
        </authorList>
    </citation>
    <scope>NUCLEOTIDE SEQUENCE [LARGE SCALE GENOMIC DNA]</scope>
    <source>
        <strain evidence="7 8">FDAARGOS_1131</strain>
    </source>
</reference>
<feature type="transmembrane region" description="Helical" evidence="5">
    <location>
        <begin position="46"/>
        <end position="66"/>
    </location>
</feature>
<feature type="transmembrane region" description="Helical" evidence="5">
    <location>
        <begin position="431"/>
        <end position="450"/>
    </location>
</feature>
<dbReference type="InterPro" id="IPR020846">
    <property type="entry name" value="MFS_dom"/>
</dbReference>
<organism evidence="7 8">
    <name type="scientific">Myroides odoratus</name>
    <name type="common">Flavobacterium odoratum</name>
    <dbReference type="NCBI Taxonomy" id="256"/>
    <lineage>
        <taxon>Bacteria</taxon>
        <taxon>Pseudomonadati</taxon>
        <taxon>Bacteroidota</taxon>
        <taxon>Flavobacteriia</taxon>
        <taxon>Flavobacteriales</taxon>
        <taxon>Flavobacteriaceae</taxon>
        <taxon>Myroides</taxon>
    </lineage>
</organism>
<dbReference type="SUPFAM" id="SSF103473">
    <property type="entry name" value="MFS general substrate transporter"/>
    <property type="match status" value="1"/>
</dbReference>
<keyword evidence="4 5" id="KW-0472">Membrane</keyword>
<dbReference type="CDD" id="cd17321">
    <property type="entry name" value="MFS_MMR_MDR_like"/>
    <property type="match status" value="1"/>
</dbReference>
<feature type="domain" description="Major facilitator superfamily (MFS) profile" evidence="6">
    <location>
        <begin position="12"/>
        <end position="458"/>
    </location>
</feature>
<dbReference type="PANTHER" id="PTHR42718">
    <property type="entry name" value="MAJOR FACILITATOR SUPERFAMILY MULTIDRUG TRANSPORTER MFSC"/>
    <property type="match status" value="1"/>
</dbReference>
<evidence type="ECO:0000256" key="3">
    <source>
        <dbReference type="ARBA" id="ARBA00022989"/>
    </source>
</evidence>
<feature type="transmembrane region" description="Helical" evidence="5">
    <location>
        <begin position="107"/>
        <end position="128"/>
    </location>
</feature>
<dbReference type="PROSITE" id="PS50850">
    <property type="entry name" value="MFS"/>
    <property type="match status" value="1"/>
</dbReference>
<feature type="transmembrane region" description="Helical" evidence="5">
    <location>
        <begin position="368"/>
        <end position="392"/>
    </location>
</feature>
<dbReference type="InterPro" id="IPR036259">
    <property type="entry name" value="MFS_trans_sf"/>
</dbReference>
<feature type="transmembrane region" description="Helical" evidence="5">
    <location>
        <begin position="338"/>
        <end position="356"/>
    </location>
</feature>
<feature type="transmembrane region" description="Helical" evidence="5">
    <location>
        <begin position="270"/>
        <end position="293"/>
    </location>
</feature>
<keyword evidence="2 5" id="KW-0812">Transmembrane</keyword>
<feature type="transmembrane region" description="Helical" evidence="5">
    <location>
        <begin position="404"/>
        <end position="425"/>
    </location>
</feature>
<comment type="subcellular location">
    <subcellularLocation>
        <location evidence="1">Membrane</location>
        <topology evidence="1">Multi-pass membrane protein</topology>
    </subcellularLocation>
</comment>
<keyword evidence="3 5" id="KW-1133">Transmembrane helix</keyword>
<dbReference type="EMBL" id="CP068108">
    <property type="protein sequence ID" value="QQU00767.1"/>
    <property type="molecule type" value="Genomic_DNA"/>
</dbReference>
<dbReference type="GeneID" id="93526621"/>
<sequence length="460" mass="51709">MQNLTHQRKSILLLLLSMSIFLSVLDLFIVNVAIPKIRTVLHTSVADIQLVIVYYVIGYGAFLITSGKVGIKYGHKRVFVLSMLSFGLFSLLCGLATEIHALNLYRLFQGISGAFMVPQGVTLISHIYTEEAERRKAYAIYGAIAGMSSVLGQILGGVLPDLDYAFGAWRLIFLINVPIALFVVVASWRFIPEVARKRDLKIQPLSQFVLVFLLVILMYSLVTGADLGWTFSLFFLLFSAMGGIIIFLCFQWEKYKEGKVTLLDFKPFTYKMFAVTLIALVFYSLVQDSYFFIYANHFQLQLHYTATQTGILFAFQGVGYVLASFLSLHFLARYQERFMLFGLLLMVVGLVVHYTLLNSDEVLFYEVAFLLFEYGLGCGIVLPSMFTYALSVLPTTFTAVGSSIYLTIQQLSIALGVSMVGQVYFGSEQGHFNATILMIVLLLITGSVFYSQYKKNRRST</sequence>
<dbReference type="PANTHER" id="PTHR42718:SF39">
    <property type="entry name" value="ACTINORHODIN TRANSPORTER-RELATED"/>
    <property type="match status" value="1"/>
</dbReference>
<evidence type="ECO:0000313" key="7">
    <source>
        <dbReference type="EMBL" id="QQU00767.1"/>
    </source>
</evidence>
<dbReference type="RefSeq" id="WP_002990491.1">
    <property type="nucleotide sequence ID" value="NZ_CP068108.1"/>
</dbReference>
<dbReference type="GO" id="GO:0022857">
    <property type="term" value="F:transmembrane transporter activity"/>
    <property type="evidence" value="ECO:0007669"/>
    <property type="project" value="InterPro"/>
</dbReference>
<feature type="transmembrane region" description="Helical" evidence="5">
    <location>
        <begin position="313"/>
        <end position="331"/>
    </location>
</feature>
<proteinExistence type="predicted"/>
<name>A0A9Q7E960_MYROD</name>
<dbReference type="GO" id="GO:0016020">
    <property type="term" value="C:membrane"/>
    <property type="evidence" value="ECO:0007669"/>
    <property type="project" value="UniProtKB-SubCell"/>
</dbReference>
<evidence type="ECO:0000256" key="5">
    <source>
        <dbReference type="SAM" id="Phobius"/>
    </source>
</evidence>
<dbReference type="PRINTS" id="PR01036">
    <property type="entry name" value="TCRTETB"/>
</dbReference>
<dbReference type="InterPro" id="IPR011701">
    <property type="entry name" value="MFS"/>
</dbReference>
<feature type="transmembrane region" description="Helical" evidence="5">
    <location>
        <begin position="12"/>
        <end position="34"/>
    </location>
</feature>
<evidence type="ECO:0000256" key="1">
    <source>
        <dbReference type="ARBA" id="ARBA00004141"/>
    </source>
</evidence>
<dbReference type="Gene3D" id="1.20.1720.10">
    <property type="entry name" value="Multidrug resistance protein D"/>
    <property type="match status" value="1"/>
</dbReference>
<evidence type="ECO:0000256" key="4">
    <source>
        <dbReference type="ARBA" id="ARBA00023136"/>
    </source>
</evidence>
<feature type="transmembrane region" description="Helical" evidence="5">
    <location>
        <begin position="140"/>
        <end position="159"/>
    </location>
</feature>
<accession>A0A9Q7E960</accession>
<gene>
    <name evidence="7" type="ORF">I6I88_03090</name>
</gene>
<protein>
    <submittedName>
        <fullName evidence="7">MFS transporter</fullName>
    </submittedName>
</protein>
<evidence type="ECO:0000256" key="2">
    <source>
        <dbReference type="ARBA" id="ARBA00022692"/>
    </source>
</evidence>
<feature type="transmembrane region" description="Helical" evidence="5">
    <location>
        <begin position="202"/>
        <end position="222"/>
    </location>
</feature>
<dbReference type="Gene3D" id="1.20.1250.20">
    <property type="entry name" value="MFS general substrate transporter like domains"/>
    <property type="match status" value="1"/>
</dbReference>
<feature type="transmembrane region" description="Helical" evidence="5">
    <location>
        <begin position="228"/>
        <end position="250"/>
    </location>
</feature>
<dbReference type="AlphaFoldDB" id="A0A9Q7E960"/>
<feature type="transmembrane region" description="Helical" evidence="5">
    <location>
        <begin position="171"/>
        <end position="190"/>
    </location>
</feature>
<dbReference type="OrthoDB" id="783189at2"/>
<dbReference type="Proteomes" id="UP000596202">
    <property type="component" value="Chromosome"/>
</dbReference>
<dbReference type="Pfam" id="PF07690">
    <property type="entry name" value="MFS_1"/>
    <property type="match status" value="1"/>
</dbReference>